<proteinExistence type="predicted"/>
<dbReference type="Pfam" id="PF17668">
    <property type="entry name" value="Acetyltransf_17"/>
    <property type="match status" value="1"/>
</dbReference>
<keyword evidence="2" id="KW-0808">Transferase</keyword>
<dbReference type="RefSeq" id="WP_405278299.1">
    <property type="nucleotide sequence ID" value="NZ_CP144380.1"/>
</dbReference>
<dbReference type="InterPro" id="IPR041380">
    <property type="entry name" value="Acetyltransf_17"/>
</dbReference>
<dbReference type="Pfam" id="PF13527">
    <property type="entry name" value="Acetyltransf_9"/>
    <property type="match status" value="1"/>
</dbReference>
<evidence type="ECO:0000313" key="3">
    <source>
        <dbReference type="Proteomes" id="UP001484239"/>
    </source>
</evidence>
<reference evidence="2 3" key="1">
    <citation type="submission" date="2024-02" db="EMBL/GenBank/DDBJ databases">
        <title>A novel Gemmatimonadota bacterium.</title>
        <authorList>
            <person name="Du Z.-J."/>
            <person name="Ye Y.-Q."/>
        </authorList>
    </citation>
    <scope>NUCLEOTIDE SEQUENCE [LARGE SCALE GENOMIC DNA]</scope>
    <source>
        <strain evidence="2 3">DH-20</strain>
    </source>
</reference>
<feature type="domain" description="N-acetyltransferase" evidence="1">
    <location>
        <begin position="8"/>
        <end position="157"/>
    </location>
</feature>
<comment type="caution">
    <text evidence="2">The sequence shown here is derived from an EMBL/GenBank/DDBJ whole genome shotgun (WGS) entry which is preliminary data.</text>
</comment>
<protein>
    <submittedName>
        <fullName evidence="2">GNAT family N-acetyltransferase</fullName>
        <ecNumber evidence="2">2.3.1.-</ecNumber>
    </submittedName>
</protein>
<accession>A0ABU9E4Q0</accession>
<gene>
    <name evidence="2" type="ORF">WI372_01775</name>
</gene>
<dbReference type="EC" id="2.3.1.-" evidence="2"/>
<dbReference type="CDD" id="cd04301">
    <property type="entry name" value="NAT_SF"/>
    <property type="match status" value="1"/>
</dbReference>
<dbReference type="SUPFAM" id="SSF55729">
    <property type="entry name" value="Acyl-CoA N-acyltransferases (Nat)"/>
    <property type="match status" value="1"/>
</dbReference>
<evidence type="ECO:0000259" key="1">
    <source>
        <dbReference type="PROSITE" id="PS51186"/>
    </source>
</evidence>
<dbReference type="Gene3D" id="3.40.630.30">
    <property type="match status" value="2"/>
</dbReference>
<dbReference type="PANTHER" id="PTHR37817:SF1">
    <property type="entry name" value="N-ACETYLTRANSFERASE EIS"/>
    <property type="match status" value="1"/>
</dbReference>
<dbReference type="Proteomes" id="UP001484239">
    <property type="component" value="Unassembled WGS sequence"/>
</dbReference>
<dbReference type="GO" id="GO:0016746">
    <property type="term" value="F:acyltransferase activity"/>
    <property type="evidence" value="ECO:0007669"/>
    <property type="project" value="UniProtKB-KW"/>
</dbReference>
<dbReference type="PROSITE" id="PS51186">
    <property type="entry name" value="GNAT"/>
    <property type="match status" value="1"/>
</dbReference>
<sequence length="402" mass="45551">MPTDRIDIHLQPAGEGDIPAMAALWAEAFPEKPVQRRDRELREGLTFGDLSDCWVVEVDGRMAGALRTYRLTTHLWGHALPTMGLAGVAVAPDFRRRGIGRRMCIEALRIARERGDVLTALYPFRTSFYRDLGYVLAGDLHRYRFRPEELAMYPGWDRVVRAPKTGLTEARDIYARVAARSNGLLDRTERMWSFCDREGTYIYLHRDPRGRATGYIVVRGRGGPPERSRLRVLELVAEDREAYLGLLGWLSVQRDQWGRITYDALPGENFHRRLAHPRTASSSMSRGLWFHSAAILRGPMFRIVNLEALFALGEPDGEPPVDRPDDWVETLQVRDGQLPENQGRWQGGERVDPTLSPTINGVRSIGDVTALLLDGRLPGQPVPPDGWKPNLGLRDLRLLDEF</sequence>
<dbReference type="InterPro" id="IPR016181">
    <property type="entry name" value="Acyl_CoA_acyltransferase"/>
</dbReference>
<dbReference type="EMBL" id="JBBHLI010000001">
    <property type="protein sequence ID" value="MEK9499708.1"/>
    <property type="molecule type" value="Genomic_DNA"/>
</dbReference>
<dbReference type="PANTHER" id="PTHR37817">
    <property type="entry name" value="N-ACETYLTRANSFERASE EIS"/>
    <property type="match status" value="1"/>
</dbReference>
<dbReference type="InterPro" id="IPR000182">
    <property type="entry name" value="GNAT_dom"/>
</dbReference>
<organism evidence="2 3">
    <name type="scientific">Gaopeijia maritima</name>
    <dbReference type="NCBI Taxonomy" id="3119007"/>
    <lineage>
        <taxon>Bacteria</taxon>
        <taxon>Pseudomonadati</taxon>
        <taxon>Gemmatimonadota</taxon>
        <taxon>Longimicrobiia</taxon>
        <taxon>Gaopeijiales</taxon>
        <taxon>Gaopeijiaceae</taxon>
        <taxon>Gaopeijia</taxon>
    </lineage>
</organism>
<keyword evidence="3" id="KW-1185">Reference proteome</keyword>
<evidence type="ECO:0000313" key="2">
    <source>
        <dbReference type="EMBL" id="MEK9499708.1"/>
    </source>
</evidence>
<dbReference type="InterPro" id="IPR051554">
    <property type="entry name" value="Acetyltransferase_Eis"/>
</dbReference>
<keyword evidence="2" id="KW-0012">Acyltransferase</keyword>
<name>A0ABU9E4Q0_9BACT</name>